<name>A0A4Y8N531_9BURK</name>
<dbReference type="AlphaFoldDB" id="A0A4Y8N531"/>
<gene>
    <name evidence="1" type="ORF">E2553_06900</name>
</gene>
<proteinExistence type="predicted"/>
<comment type="caution">
    <text evidence="1">The sequence shown here is derived from an EMBL/GenBank/DDBJ whole genome shotgun (WGS) entry which is preliminary data.</text>
</comment>
<dbReference type="RefSeq" id="WP_134456585.1">
    <property type="nucleotide sequence ID" value="NZ_JBHMFL010000080.1"/>
</dbReference>
<dbReference type="GeneID" id="97310480"/>
<sequence length="154" mass="17074">MEWMKPKFVEHETVIEGSAATNLAVLYGTYKVLGSQGHNSGISSVKLIKSEKGNPIIRFYDKGDREIGLGFSPTVCAANTRATDAPSYVVCGKNSILFPQPWFLLAVEPTGRVIRQGNAIFGYKEMVIEKGNYSMYFSWGKDDHGADYALQRVE</sequence>
<reference evidence="1 2" key="1">
    <citation type="submission" date="2019-03" db="EMBL/GenBank/DDBJ databases">
        <title>Complete Genome Sequence of Paraburkholderia dipogonis ICMP 19430T, a Nitrogen-fixing Symbiont of the South African Invasive Legume Dipogon lignosus in New Zealand.</title>
        <authorList>
            <person name="De Meyer S.E."/>
        </authorList>
    </citation>
    <scope>NUCLEOTIDE SEQUENCE [LARGE SCALE GENOMIC DNA]</scope>
    <source>
        <strain evidence="1 2">ICMP 19430</strain>
    </source>
</reference>
<protein>
    <submittedName>
        <fullName evidence="1">Uncharacterized protein</fullName>
    </submittedName>
</protein>
<accession>A0A4Y8N531</accession>
<organism evidence="1 2">
    <name type="scientific">Paraburkholderia dipogonis</name>
    <dbReference type="NCBI Taxonomy" id="1211383"/>
    <lineage>
        <taxon>Bacteria</taxon>
        <taxon>Pseudomonadati</taxon>
        <taxon>Pseudomonadota</taxon>
        <taxon>Betaproteobacteria</taxon>
        <taxon>Burkholderiales</taxon>
        <taxon>Burkholderiaceae</taxon>
        <taxon>Paraburkholderia</taxon>
    </lineage>
</organism>
<evidence type="ECO:0000313" key="1">
    <source>
        <dbReference type="EMBL" id="TFE44771.1"/>
    </source>
</evidence>
<evidence type="ECO:0000313" key="2">
    <source>
        <dbReference type="Proteomes" id="UP000297385"/>
    </source>
</evidence>
<dbReference type="Proteomes" id="UP000297385">
    <property type="component" value="Unassembled WGS sequence"/>
</dbReference>
<dbReference type="EMBL" id="SNVI01000001">
    <property type="protein sequence ID" value="TFE44771.1"/>
    <property type="molecule type" value="Genomic_DNA"/>
</dbReference>